<proteinExistence type="predicted"/>
<sequence>MTLVHLHILSDITTTGSTVITAVRLASRRNIPQRAARTGQTPGAGGWLCCIQAALGPDSIWECQKTDRGAPRALCASQRGESEANS</sequence>
<reference evidence="1 2" key="1">
    <citation type="submission" date="2023-09" db="EMBL/GenBank/DDBJ databases">
        <authorList>
            <person name="Wang M."/>
        </authorList>
    </citation>
    <scope>NUCLEOTIDE SEQUENCE [LARGE SCALE GENOMIC DNA]</scope>
    <source>
        <strain evidence="1">GT-2023</strain>
        <tissue evidence="1">Liver</tissue>
    </source>
</reference>
<dbReference type="Proteomes" id="UP001558613">
    <property type="component" value="Unassembled WGS sequence"/>
</dbReference>
<comment type="caution">
    <text evidence="1">The sequence shown here is derived from an EMBL/GenBank/DDBJ whole genome shotgun (WGS) entry which is preliminary data.</text>
</comment>
<protein>
    <submittedName>
        <fullName evidence="1">Uncharacterized protein</fullName>
    </submittedName>
</protein>
<evidence type="ECO:0000313" key="1">
    <source>
        <dbReference type="EMBL" id="KAL1266352.1"/>
    </source>
</evidence>
<name>A0ABR3MP02_9TELE</name>
<evidence type="ECO:0000313" key="2">
    <source>
        <dbReference type="Proteomes" id="UP001558613"/>
    </source>
</evidence>
<dbReference type="EMBL" id="JAYMGO010000010">
    <property type="protein sequence ID" value="KAL1266352.1"/>
    <property type="molecule type" value="Genomic_DNA"/>
</dbReference>
<accession>A0ABR3MP02</accession>
<keyword evidence="2" id="KW-1185">Reference proteome</keyword>
<organism evidence="1 2">
    <name type="scientific">Cirrhinus molitorella</name>
    <name type="common">mud carp</name>
    <dbReference type="NCBI Taxonomy" id="172907"/>
    <lineage>
        <taxon>Eukaryota</taxon>
        <taxon>Metazoa</taxon>
        <taxon>Chordata</taxon>
        <taxon>Craniata</taxon>
        <taxon>Vertebrata</taxon>
        <taxon>Euteleostomi</taxon>
        <taxon>Actinopterygii</taxon>
        <taxon>Neopterygii</taxon>
        <taxon>Teleostei</taxon>
        <taxon>Ostariophysi</taxon>
        <taxon>Cypriniformes</taxon>
        <taxon>Cyprinidae</taxon>
        <taxon>Labeoninae</taxon>
        <taxon>Labeonini</taxon>
        <taxon>Cirrhinus</taxon>
    </lineage>
</organism>
<gene>
    <name evidence="1" type="ORF">QQF64_002027</name>
</gene>